<dbReference type="PROSITE" id="PS51217">
    <property type="entry name" value="UVRD_HELICASE_CTER"/>
    <property type="match status" value="1"/>
</dbReference>
<evidence type="ECO:0000256" key="5">
    <source>
        <dbReference type="ARBA" id="ARBA00022763"/>
    </source>
</evidence>
<evidence type="ECO:0000256" key="9">
    <source>
        <dbReference type="ARBA" id="ARBA00022840"/>
    </source>
</evidence>
<keyword evidence="7 15" id="KW-0347">Helicase</keyword>
<dbReference type="SUPFAM" id="SSF52540">
    <property type="entry name" value="P-loop containing nucleoside triphosphate hydrolases"/>
    <property type="match status" value="1"/>
</dbReference>
<evidence type="ECO:0000256" key="10">
    <source>
        <dbReference type="ARBA" id="ARBA00023004"/>
    </source>
</evidence>
<keyword evidence="13" id="KW-0234">DNA repair</keyword>
<dbReference type="GO" id="GO:0000724">
    <property type="term" value="P:double-strand break repair via homologous recombination"/>
    <property type="evidence" value="ECO:0007669"/>
    <property type="project" value="InterPro"/>
</dbReference>
<evidence type="ECO:0000256" key="4">
    <source>
        <dbReference type="ARBA" id="ARBA00022741"/>
    </source>
</evidence>
<evidence type="ECO:0000256" key="13">
    <source>
        <dbReference type="ARBA" id="ARBA00023204"/>
    </source>
</evidence>
<evidence type="ECO:0000256" key="11">
    <source>
        <dbReference type="ARBA" id="ARBA00023014"/>
    </source>
</evidence>
<organism evidence="15 16">
    <name type="scientific">Candidatus Scybalomonas excrementavium</name>
    <dbReference type="NCBI Taxonomy" id="2840943"/>
    <lineage>
        <taxon>Bacteria</taxon>
        <taxon>Bacillati</taxon>
        <taxon>Bacillota</taxon>
        <taxon>Clostridia</taxon>
        <taxon>Lachnospirales</taxon>
        <taxon>Lachnospiraceae</taxon>
        <taxon>Lachnospiraceae incertae sedis</taxon>
        <taxon>Candidatus Scybalomonas</taxon>
    </lineage>
</organism>
<keyword evidence="2" id="KW-0540">Nuclease</keyword>
<dbReference type="GO" id="GO:0004386">
    <property type="term" value="F:helicase activity"/>
    <property type="evidence" value="ECO:0007669"/>
    <property type="project" value="UniProtKB-KW"/>
</dbReference>
<dbReference type="Pfam" id="PF21445">
    <property type="entry name" value="ADDB_N"/>
    <property type="match status" value="1"/>
</dbReference>
<dbReference type="Proteomes" id="UP000823618">
    <property type="component" value="Unassembled WGS sequence"/>
</dbReference>
<dbReference type="GO" id="GO:0051539">
    <property type="term" value="F:4 iron, 4 sulfur cluster binding"/>
    <property type="evidence" value="ECO:0007669"/>
    <property type="project" value="UniProtKB-KW"/>
</dbReference>
<dbReference type="InterPro" id="IPR027417">
    <property type="entry name" value="P-loop_NTPase"/>
</dbReference>
<keyword evidence="4" id="KW-0547">Nucleotide-binding</keyword>
<feature type="domain" description="UvrD-like helicase C-terminal" evidence="14">
    <location>
        <begin position="282"/>
        <end position="582"/>
    </location>
</feature>
<keyword evidence="11" id="KW-0411">Iron-sulfur</keyword>
<gene>
    <name evidence="15" type="primary">addB</name>
    <name evidence="15" type="ORF">IAC13_04400</name>
</gene>
<protein>
    <submittedName>
        <fullName evidence="15">Helicase-exonuclease AddAB subunit AddB</fullName>
    </submittedName>
</protein>
<evidence type="ECO:0000259" key="14">
    <source>
        <dbReference type="PROSITE" id="PS51217"/>
    </source>
</evidence>
<evidence type="ECO:0000256" key="1">
    <source>
        <dbReference type="ARBA" id="ARBA00022485"/>
    </source>
</evidence>
<evidence type="ECO:0000256" key="3">
    <source>
        <dbReference type="ARBA" id="ARBA00022723"/>
    </source>
</evidence>
<evidence type="ECO:0000256" key="6">
    <source>
        <dbReference type="ARBA" id="ARBA00022801"/>
    </source>
</evidence>
<dbReference type="Gene3D" id="3.90.320.10">
    <property type="match status" value="1"/>
</dbReference>
<dbReference type="GO" id="GO:0046872">
    <property type="term" value="F:metal ion binding"/>
    <property type="evidence" value="ECO:0007669"/>
    <property type="project" value="UniProtKB-KW"/>
</dbReference>
<dbReference type="Gene3D" id="3.40.50.300">
    <property type="entry name" value="P-loop containing nucleotide triphosphate hydrolases"/>
    <property type="match status" value="3"/>
</dbReference>
<evidence type="ECO:0000256" key="12">
    <source>
        <dbReference type="ARBA" id="ARBA00023125"/>
    </source>
</evidence>
<dbReference type="InterPro" id="IPR014140">
    <property type="entry name" value="DNA_helicase_suAddB"/>
</dbReference>
<reference evidence="15" key="1">
    <citation type="submission" date="2020-10" db="EMBL/GenBank/DDBJ databases">
        <authorList>
            <person name="Gilroy R."/>
        </authorList>
    </citation>
    <scope>NUCLEOTIDE SEQUENCE</scope>
    <source>
        <strain evidence="15">E3-2379</strain>
    </source>
</reference>
<reference evidence="15" key="2">
    <citation type="journal article" date="2021" name="PeerJ">
        <title>Extensive microbial diversity within the chicken gut microbiome revealed by metagenomics and culture.</title>
        <authorList>
            <person name="Gilroy R."/>
            <person name="Ravi A."/>
            <person name="Getino M."/>
            <person name="Pursley I."/>
            <person name="Horton D.L."/>
            <person name="Alikhan N.F."/>
            <person name="Baker D."/>
            <person name="Gharbi K."/>
            <person name="Hall N."/>
            <person name="Watson M."/>
            <person name="Adriaenssens E.M."/>
            <person name="Foster-Nyarko E."/>
            <person name="Jarju S."/>
            <person name="Secka A."/>
            <person name="Antonio M."/>
            <person name="Oren A."/>
            <person name="Chaudhuri R.R."/>
            <person name="La Ragione R."/>
            <person name="Hildebrand F."/>
            <person name="Pallen M.J."/>
        </authorList>
    </citation>
    <scope>NUCLEOTIDE SEQUENCE</scope>
    <source>
        <strain evidence="15">E3-2379</strain>
    </source>
</reference>
<dbReference type="InterPro" id="IPR038726">
    <property type="entry name" value="PDDEXK_AddAB-type"/>
</dbReference>
<evidence type="ECO:0000256" key="8">
    <source>
        <dbReference type="ARBA" id="ARBA00022839"/>
    </source>
</evidence>
<dbReference type="NCBIfam" id="TIGR02773">
    <property type="entry name" value="addB_Gpos"/>
    <property type="match status" value="1"/>
</dbReference>
<keyword evidence="1" id="KW-0004">4Fe-4S</keyword>
<keyword evidence="12" id="KW-0238">DNA-binding</keyword>
<keyword evidence="10" id="KW-0408">Iron</keyword>
<name>A0A9D9HZ50_9FIRM</name>
<dbReference type="Pfam" id="PF12705">
    <property type="entry name" value="PDDEXK_1"/>
    <property type="match status" value="1"/>
</dbReference>
<keyword evidence="9" id="KW-0067">ATP-binding</keyword>
<proteinExistence type="predicted"/>
<evidence type="ECO:0000313" key="15">
    <source>
        <dbReference type="EMBL" id="MBO8463154.1"/>
    </source>
</evidence>
<dbReference type="PANTHER" id="PTHR30591">
    <property type="entry name" value="RECBCD ENZYME SUBUNIT RECC"/>
    <property type="match status" value="1"/>
</dbReference>
<dbReference type="InterPro" id="IPR011604">
    <property type="entry name" value="PDDEXK-like_dom_sf"/>
</dbReference>
<keyword evidence="3" id="KW-0479">Metal-binding</keyword>
<dbReference type="EMBL" id="JADIML010000126">
    <property type="protein sequence ID" value="MBO8463154.1"/>
    <property type="molecule type" value="Genomic_DNA"/>
</dbReference>
<accession>A0A9D9HZ50</accession>
<dbReference type="GO" id="GO:0005524">
    <property type="term" value="F:ATP binding"/>
    <property type="evidence" value="ECO:0007669"/>
    <property type="project" value="UniProtKB-KW"/>
</dbReference>
<evidence type="ECO:0000313" key="16">
    <source>
        <dbReference type="Proteomes" id="UP000823618"/>
    </source>
</evidence>
<dbReference type="InterPro" id="IPR049035">
    <property type="entry name" value="ADDB_N"/>
</dbReference>
<comment type="caution">
    <text evidence="15">The sequence shown here is derived from an EMBL/GenBank/DDBJ whole genome shotgun (WGS) entry which is preliminary data.</text>
</comment>
<keyword evidence="8" id="KW-0269">Exonuclease</keyword>
<dbReference type="InterPro" id="IPR014017">
    <property type="entry name" value="DNA_helicase_UvrD-like_C"/>
</dbReference>
<sequence>MALQMIIGKSGSGKSHFVYEKIIKESIKNPKKNYYIIVPEQYTMQVQKKVMSMHPNHGTMNIDVLSFHRLAHRVFDEVQEKQKNILEDVGKSMVLRKVAEEKKDQLTIFKRSLNKSGFIEELKSLLSEFYQYRVGKETLETLIHELENGTTLRGKLMDMRVIFEEFDKYLKDYTVAEQVLEVLSLRVNESKLLQDSVICLDGFTGFTPIQFVLLERLLHQVEWLLVTIPMDPKELDTFGSERWKIEDYELFALSKKTVEKLYEIAQKEEVLVAKPFCIEGTPYRFLEKKDLQVLEKGFFRYPIQRHLGEVENIALTCCQNPREEATYVVRKIRKLVVSGQCRFRDIGIVTGSNEIYEQELREAMERLHVPYFMDQNRSILNNPCMESIRSVLAMIREDLRYESVFRYLKAGMSGLSGEEVEKLENYVIACGIRGYRWFQKPFVRKLRGMDDDELLELNKIREYFLEEIKEFWESLQKKDMTVKEVIIALCFFMERLHYQRKLKQYELYFEKEGDLASAKTYQQIYGNICEILNKMATILGNEVMELEEFIAILDAGLSETKVGVIPPGLDQVLVGDMERSRFPDLKVMFIMGLNDGLIPKNDMSGGILNDREREILMEKKLELAPTAKQNAMMESFYIYLNFTKPSEKLYLSYAKVDTNGKTIHPSYLIGRLKKHFPNLVQKEVGEKEEAVIFTKEDSVEYVIQGFHEFLEGKENILWKELYCQMKEGAKGKEILHKIWTGAFYENEESPLSKAVSKAIYGEHLSGSVTRLEQYAACAFAHFLKYGLKVKEREEYKIRSMDLGNVFHKTLELFSKELDTRADTFRTIDDVERDQLVEQCVNSAVSEYQGDLFYSSKRNQYMITRMTRIAKRTIWALQEHIKRGRFEPTDYELSFQNYKDLQSAGIQLEEGSSLNLQGKIDRIDTYEDEENLYVKIIDYKSGSTEFDVIDLYYGLQIQLVVYMNAALEVLEKRTNKKVIPAGIFYYNMKDPFIEREEEEAEIAILKKLKMNGLANGEEGIIEKLEEETKEGYLTMPISRLKSGAYSKASKVVTTKQLRAVGHYVTERMKKMGSEMIKGNIEIAPYKLGERSACDYCEFHGICGFDTKLGNTYRHLSKGSREEFLKEMEGEEE</sequence>
<keyword evidence="6" id="KW-0378">Hydrolase</keyword>
<keyword evidence="5" id="KW-0227">DNA damage</keyword>
<evidence type="ECO:0000256" key="2">
    <source>
        <dbReference type="ARBA" id="ARBA00022722"/>
    </source>
</evidence>
<dbReference type="PANTHER" id="PTHR30591:SF1">
    <property type="entry name" value="RECBCD ENZYME SUBUNIT RECC"/>
    <property type="match status" value="1"/>
</dbReference>
<dbReference type="GO" id="GO:0003677">
    <property type="term" value="F:DNA binding"/>
    <property type="evidence" value="ECO:0007669"/>
    <property type="project" value="UniProtKB-KW"/>
</dbReference>
<evidence type="ECO:0000256" key="7">
    <source>
        <dbReference type="ARBA" id="ARBA00022806"/>
    </source>
</evidence>
<dbReference type="AlphaFoldDB" id="A0A9D9HZ50"/>
<dbReference type="GO" id="GO:0004527">
    <property type="term" value="F:exonuclease activity"/>
    <property type="evidence" value="ECO:0007669"/>
    <property type="project" value="UniProtKB-KW"/>
</dbReference>